<dbReference type="PaxDb" id="65489-OBART04G00730.1"/>
<organism evidence="1">
    <name type="scientific">Oryza barthii</name>
    <dbReference type="NCBI Taxonomy" id="65489"/>
    <lineage>
        <taxon>Eukaryota</taxon>
        <taxon>Viridiplantae</taxon>
        <taxon>Streptophyta</taxon>
        <taxon>Embryophyta</taxon>
        <taxon>Tracheophyta</taxon>
        <taxon>Spermatophyta</taxon>
        <taxon>Magnoliopsida</taxon>
        <taxon>Liliopsida</taxon>
        <taxon>Poales</taxon>
        <taxon>Poaceae</taxon>
        <taxon>BOP clade</taxon>
        <taxon>Oryzoideae</taxon>
        <taxon>Oryzeae</taxon>
        <taxon>Oryzinae</taxon>
        <taxon>Oryza</taxon>
    </lineage>
</organism>
<proteinExistence type="predicted"/>
<dbReference type="AlphaFoldDB" id="A0A0D3FRZ5"/>
<reference evidence="1" key="1">
    <citation type="journal article" date="2009" name="Rice">
        <title>De Novo Next Generation Sequencing of Plant Genomes.</title>
        <authorList>
            <person name="Rounsley S."/>
            <person name="Marri P.R."/>
            <person name="Yu Y."/>
            <person name="He R."/>
            <person name="Sisneros N."/>
            <person name="Goicoechea J.L."/>
            <person name="Lee S.J."/>
            <person name="Angelova A."/>
            <person name="Kudrna D."/>
            <person name="Luo M."/>
            <person name="Affourtit J."/>
            <person name="Desany B."/>
            <person name="Knight J."/>
            <person name="Niazi F."/>
            <person name="Egholm M."/>
            <person name="Wing R.A."/>
        </authorList>
    </citation>
    <scope>NUCLEOTIDE SEQUENCE [LARGE SCALE GENOMIC DNA]</scope>
    <source>
        <strain evidence="1">cv. IRGC 105608</strain>
    </source>
</reference>
<keyword evidence="2" id="KW-1185">Reference proteome</keyword>
<dbReference type="EnsemblPlants" id="OBART04G00730.1">
    <property type="protein sequence ID" value="OBART04G00730.1"/>
    <property type="gene ID" value="OBART04G00730"/>
</dbReference>
<evidence type="ECO:0000313" key="1">
    <source>
        <dbReference type="EnsemblPlants" id="OBART04G00730.1"/>
    </source>
</evidence>
<reference evidence="1" key="2">
    <citation type="submission" date="2015-03" db="UniProtKB">
        <authorList>
            <consortium name="EnsemblPlants"/>
        </authorList>
    </citation>
    <scope>IDENTIFICATION</scope>
</reference>
<dbReference type="Gramene" id="OBART04G00730.1">
    <property type="protein sequence ID" value="OBART04G00730.1"/>
    <property type="gene ID" value="OBART04G00730"/>
</dbReference>
<evidence type="ECO:0000313" key="2">
    <source>
        <dbReference type="Proteomes" id="UP000026960"/>
    </source>
</evidence>
<accession>A0A0D3FRZ5</accession>
<protein>
    <submittedName>
        <fullName evidence="1">Uncharacterized protein</fullName>
    </submittedName>
</protein>
<dbReference type="Proteomes" id="UP000026960">
    <property type="component" value="Chromosome 4"/>
</dbReference>
<dbReference type="HOGENOM" id="CLU_2561941_0_0_1"/>
<sequence>MTMAVRRRRERSTRWPATRRRAACTATWRSCSWRTQGPYCRASSSSTVLSPSEAANNTQNQLIVSTICISIIVQQFQHHINV</sequence>
<name>A0A0D3FRZ5_9ORYZ</name>